<feature type="transmembrane region" description="Helical" evidence="14">
    <location>
        <begin position="175"/>
        <end position="203"/>
    </location>
</feature>
<evidence type="ECO:0000256" key="7">
    <source>
        <dbReference type="ARBA" id="ARBA00022882"/>
    </source>
</evidence>
<evidence type="ECO:0000256" key="4">
    <source>
        <dbReference type="ARBA" id="ARBA00022673"/>
    </source>
</evidence>
<evidence type="ECO:0000313" key="17">
    <source>
        <dbReference type="Proteomes" id="UP000626109"/>
    </source>
</evidence>
<feature type="compositionally biased region" description="Acidic residues" evidence="13">
    <location>
        <begin position="315"/>
        <end position="333"/>
    </location>
</feature>
<evidence type="ECO:0000256" key="5">
    <source>
        <dbReference type="ARBA" id="ARBA00022692"/>
    </source>
</evidence>
<evidence type="ECO:0000256" key="14">
    <source>
        <dbReference type="SAM" id="Phobius"/>
    </source>
</evidence>
<evidence type="ECO:0000256" key="13">
    <source>
        <dbReference type="SAM" id="MobiDB-lite"/>
    </source>
</evidence>
<keyword evidence="4" id="KW-0107">Calcium channel</keyword>
<dbReference type="InterPro" id="IPR005821">
    <property type="entry name" value="Ion_trans_dom"/>
</dbReference>
<dbReference type="GO" id="GO:0098703">
    <property type="term" value="P:calcium ion import across plasma membrane"/>
    <property type="evidence" value="ECO:0007669"/>
    <property type="project" value="TreeGrafter"/>
</dbReference>
<keyword evidence="9" id="KW-0406">Ion transport</keyword>
<keyword evidence="7" id="KW-0851">Voltage-gated channel</keyword>
<keyword evidence="5 14" id="KW-0812">Transmembrane</keyword>
<reference evidence="16" key="1">
    <citation type="submission" date="2021-02" db="EMBL/GenBank/DDBJ databases">
        <authorList>
            <person name="Dougan E. K."/>
            <person name="Rhodes N."/>
            <person name="Thang M."/>
            <person name="Chan C."/>
        </authorList>
    </citation>
    <scope>NUCLEOTIDE SEQUENCE</scope>
</reference>
<evidence type="ECO:0000256" key="6">
    <source>
        <dbReference type="ARBA" id="ARBA00022837"/>
    </source>
</evidence>
<dbReference type="EMBL" id="CAJNNW010036050">
    <property type="protein sequence ID" value="CAE8731711.1"/>
    <property type="molecule type" value="Genomic_DNA"/>
</dbReference>
<proteinExistence type="predicted"/>
<dbReference type="GO" id="GO:0005891">
    <property type="term" value="C:voltage-gated calcium channel complex"/>
    <property type="evidence" value="ECO:0007669"/>
    <property type="project" value="TreeGrafter"/>
</dbReference>
<feature type="compositionally biased region" description="Low complexity" evidence="13">
    <location>
        <begin position="16"/>
        <end position="25"/>
    </location>
</feature>
<dbReference type="Gene3D" id="1.10.287.70">
    <property type="match status" value="1"/>
</dbReference>
<keyword evidence="2" id="KW-0813">Transport</keyword>
<protein>
    <recommendedName>
        <fullName evidence="15">Ion transport domain-containing protein</fullName>
    </recommendedName>
</protein>
<name>A0A813LEL2_POLGL</name>
<dbReference type="Proteomes" id="UP000626109">
    <property type="component" value="Unassembled WGS sequence"/>
</dbReference>
<feature type="domain" description="Ion transport" evidence="15">
    <location>
        <begin position="66"/>
        <end position="305"/>
    </location>
</feature>
<evidence type="ECO:0000259" key="15">
    <source>
        <dbReference type="Pfam" id="PF00520"/>
    </source>
</evidence>
<evidence type="ECO:0000256" key="10">
    <source>
        <dbReference type="ARBA" id="ARBA00023136"/>
    </source>
</evidence>
<dbReference type="Pfam" id="PF00520">
    <property type="entry name" value="Ion_trans"/>
    <property type="match status" value="1"/>
</dbReference>
<dbReference type="SUPFAM" id="SSF81324">
    <property type="entry name" value="Voltage-gated potassium channels"/>
    <property type="match status" value="1"/>
</dbReference>
<comment type="subcellular location">
    <subcellularLocation>
        <location evidence="1">Membrane</location>
        <topology evidence="1">Multi-pass membrane protein</topology>
    </subcellularLocation>
</comment>
<evidence type="ECO:0000256" key="3">
    <source>
        <dbReference type="ARBA" id="ARBA00022568"/>
    </source>
</evidence>
<keyword evidence="6" id="KW-0106">Calcium</keyword>
<evidence type="ECO:0000313" key="16">
    <source>
        <dbReference type="EMBL" id="CAE8731711.1"/>
    </source>
</evidence>
<feature type="transmembrane region" description="Helical" evidence="14">
    <location>
        <begin position="101"/>
        <end position="126"/>
    </location>
</feature>
<feature type="transmembrane region" description="Helical" evidence="14">
    <location>
        <begin position="132"/>
        <end position="154"/>
    </location>
</feature>
<feature type="region of interest" description="Disordered" evidence="13">
    <location>
        <begin position="311"/>
        <end position="333"/>
    </location>
</feature>
<feature type="transmembrane region" description="Helical" evidence="14">
    <location>
        <begin position="276"/>
        <end position="303"/>
    </location>
</feature>
<gene>
    <name evidence="16" type="ORF">PGLA2088_LOCUS46120</name>
</gene>
<evidence type="ECO:0000256" key="1">
    <source>
        <dbReference type="ARBA" id="ARBA00004141"/>
    </source>
</evidence>
<evidence type="ECO:0000256" key="2">
    <source>
        <dbReference type="ARBA" id="ARBA00022448"/>
    </source>
</evidence>
<dbReference type="InterPro" id="IPR050599">
    <property type="entry name" value="VDCC_alpha-1_subunit"/>
</dbReference>
<keyword evidence="3" id="KW-0109">Calcium transport</keyword>
<dbReference type="InterPro" id="IPR027359">
    <property type="entry name" value="Volt_channel_dom_sf"/>
</dbReference>
<dbReference type="GO" id="GO:0008331">
    <property type="term" value="F:high voltage-gated calcium channel activity"/>
    <property type="evidence" value="ECO:0007669"/>
    <property type="project" value="TreeGrafter"/>
</dbReference>
<evidence type="ECO:0000256" key="12">
    <source>
        <dbReference type="ARBA" id="ARBA00023303"/>
    </source>
</evidence>
<organism evidence="16 17">
    <name type="scientific">Polarella glacialis</name>
    <name type="common">Dinoflagellate</name>
    <dbReference type="NCBI Taxonomy" id="89957"/>
    <lineage>
        <taxon>Eukaryota</taxon>
        <taxon>Sar</taxon>
        <taxon>Alveolata</taxon>
        <taxon>Dinophyceae</taxon>
        <taxon>Suessiales</taxon>
        <taxon>Suessiaceae</taxon>
        <taxon>Polarella</taxon>
    </lineage>
</organism>
<feature type="region of interest" description="Disordered" evidence="13">
    <location>
        <begin position="10"/>
        <end position="40"/>
    </location>
</feature>
<dbReference type="Gene3D" id="1.20.120.350">
    <property type="entry name" value="Voltage-gated potassium channels. Chain C"/>
    <property type="match status" value="1"/>
</dbReference>
<evidence type="ECO:0000256" key="8">
    <source>
        <dbReference type="ARBA" id="ARBA00022989"/>
    </source>
</evidence>
<evidence type="ECO:0000256" key="9">
    <source>
        <dbReference type="ARBA" id="ARBA00023065"/>
    </source>
</evidence>
<comment type="caution">
    <text evidence="16">The sequence shown here is derived from an EMBL/GenBank/DDBJ whole genome shotgun (WGS) entry which is preliminary data.</text>
</comment>
<keyword evidence="8 14" id="KW-1133">Transmembrane helix</keyword>
<dbReference type="PANTHER" id="PTHR45628">
    <property type="entry name" value="VOLTAGE-DEPENDENT CALCIUM CHANNEL TYPE A SUBUNIT ALPHA-1"/>
    <property type="match status" value="1"/>
</dbReference>
<accession>A0A813LEL2</accession>
<sequence>MAAAVTAAMHRRQENAASSEGGSASLTPAKPKASKESVRLPPEGKGIWRWQRKAAILYLDVRIQVAVAGLIAGNFMCNVVEKWIDPRGLKYPEVFAIFETFFNVMFTAELGVNMYAFWLCAFWRSAWNVFDFFVVSIGLLTMFNVPLPGPFSMLRMMRAFRVFRLFKRVKSLNKIMVSLAKAVPGVMNAFFILLLVMSIYAILAVDFFMDYGKGGTFTNERGEIIPLMTPRNQEFGYEYFGNFGKSLYTMFQVLTGESWSEAVARPLLHTNQPIDAIGVCFFFVSFVLVNGVVLINVVVAVLLEKMVDDPNEAKDPEEEEKQEEAEAVTTDDEDRVVEAAIPRQNQPPPAPMIPYVSAGNNQPSSDALSGDDFLAMQADVVALKADLQIIKEKMACILAGVMPTPLSQ</sequence>
<dbReference type="PANTHER" id="PTHR45628:SF7">
    <property type="entry name" value="VOLTAGE-DEPENDENT CALCIUM CHANNEL TYPE A SUBUNIT ALPHA-1"/>
    <property type="match status" value="1"/>
</dbReference>
<keyword evidence="10 14" id="KW-0472">Membrane</keyword>
<dbReference type="AlphaFoldDB" id="A0A813LEL2"/>
<keyword evidence="11" id="KW-0325">Glycoprotein</keyword>
<keyword evidence="12" id="KW-0407">Ion channel</keyword>
<evidence type="ECO:0000256" key="11">
    <source>
        <dbReference type="ARBA" id="ARBA00023180"/>
    </source>
</evidence>